<evidence type="ECO:0000313" key="1">
    <source>
        <dbReference type="EMBL" id="KAI9913948.1"/>
    </source>
</evidence>
<reference evidence="1 2" key="1">
    <citation type="journal article" date="2022" name="bioRxiv">
        <title>The genome of the oomycete Peronosclerospora sorghi, a cosmopolitan pathogen of maize and sorghum, is inflated with dispersed pseudogenes.</title>
        <authorList>
            <person name="Fletcher K."/>
            <person name="Martin F."/>
            <person name="Isakeit T."/>
            <person name="Cavanaugh K."/>
            <person name="Magill C."/>
            <person name="Michelmore R."/>
        </authorList>
    </citation>
    <scope>NUCLEOTIDE SEQUENCE [LARGE SCALE GENOMIC DNA]</scope>
    <source>
        <strain evidence="1">P6</strain>
    </source>
</reference>
<accession>A0ACC0W760</accession>
<sequence length="197" mass="22700">MPEPITTTAHSWSFKGLRLPRIRNHDFYRLLHTLPPITTYPTAASNIEPAPDWDKLWKIELGLENILLPILSDLKFRMQHNGLKVRRKHKYHTTEVTCSHGCSGTEKVKHSFFGNVRLFNRYGWNCSLLSHCIWKVHITYLQDLAFVSGSLENLVIETSCTFFISYGQQHYTQSGSTEIIEFSNTFSIEHFISAAGQ</sequence>
<gene>
    <name evidence="1" type="ORF">PsorP6_005586</name>
</gene>
<name>A0ACC0W760_9STRA</name>
<dbReference type="EMBL" id="CM047583">
    <property type="protein sequence ID" value="KAI9913948.1"/>
    <property type="molecule type" value="Genomic_DNA"/>
</dbReference>
<evidence type="ECO:0000313" key="2">
    <source>
        <dbReference type="Proteomes" id="UP001163321"/>
    </source>
</evidence>
<organism evidence="1 2">
    <name type="scientific">Peronosclerospora sorghi</name>
    <dbReference type="NCBI Taxonomy" id="230839"/>
    <lineage>
        <taxon>Eukaryota</taxon>
        <taxon>Sar</taxon>
        <taxon>Stramenopiles</taxon>
        <taxon>Oomycota</taxon>
        <taxon>Peronosporomycetes</taxon>
        <taxon>Peronosporales</taxon>
        <taxon>Peronosporaceae</taxon>
        <taxon>Peronosclerospora</taxon>
    </lineage>
</organism>
<proteinExistence type="predicted"/>
<keyword evidence="2" id="KW-1185">Reference proteome</keyword>
<protein>
    <submittedName>
        <fullName evidence="1">Uncharacterized protein</fullName>
    </submittedName>
</protein>
<dbReference type="Proteomes" id="UP001163321">
    <property type="component" value="Chromosome 4"/>
</dbReference>
<comment type="caution">
    <text evidence="1">The sequence shown here is derived from an EMBL/GenBank/DDBJ whole genome shotgun (WGS) entry which is preliminary data.</text>
</comment>